<accession>A0A7G1KNU6</accession>
<dbReference type="GO" id="GO:0004497">
    <property type="term" value="F:monooxygenase activity"/>
    <property type="evidence" value="ECO:0007669"/>
    <property type="project" value="InterPro"/>
</dbReference>
<dbReference type="InterPro" id="IPR036188">
    <property type="entry name" value="FAD/NAD-bd_sf"/>
</dbReference>
<dbReference type="AlphaFoldDB" id="A0A7G1KNU6"/>
<evidence type="ECO:0000313" key="2">
    <source>
        <dbReference type="EMBL" id="BCK56790.1"/>
    </source>
</evidence>
<dbReference type="EMBL" id="AP023396">
    <property type="protein sequence ID" value="BCK56790.1"/>
    <property type="molecule type" value="Genomic_DNA"/>
</dbReference>
<reference evidence="2 3" key="1">
    <citation type="submission" date="2020-08" db="EMBL/GenBank/DDBJ databases">
        <title>Genome Sequencing of Nocardia wallacei strain FMUON74 and assembly.</title>
        <authorList>
            <person name="Toyokawa M."/>
            <person name="Uesaka K."/>
        </authorList>
    </citation>
    <scope>NUCLEOTIDE SEQUENCE [LARGE SCALE GENOMIC DNA]</scope>
    <source>
        <strain evidence="2 3">FMUON74</strain>
    </source>
</reference>
<dbReference type="PANTHER" id="PTHR43747:SF1">
    <property type="entry name" value="SLR1998 PROTEIN"/>
    <property type="match status" value="1"/>
</dbReference>
<organism evidence="2 3">
    <name type="scientific">Nocardia wallacei</name>
    <dbReference type="NCBI Taxonomy" id="480035"/>
    <lineage>
        <taxon>Bacteria</taxon>
        <taxon>Bacillati</taxon>
        <taxon>Actinomycetota</taxon>
        <taxon>Actinomycetes</taxon>
        <taxon>Mycobacteriales</taxon>
        <taxon>Nocardiaceae</taxon>
        <taxon>Nocardia</taxon>
    </lineage>
</organism>
<name>A0A7G1KNU6_9NOCA</name>
<evidence type="ECO:0000256" key="1">
    <source>
        <dbReference type="ARBA" id="ARBA00038396"/>
    </source>
</evidence>
<dbReference type="InterPro" id="IPR006905">
    <property type="entry name" value="Flavin_halogenase"/>
</dbReference>
<comment type="similarity">
    <text evidence="1">Belongs to the flavin-dependent halogenase family. Bacterial tryptophan halogenase subfamily.</text>
</comment>
<dbReference type="Gene3D" id="3.50.50.60">
    <property type="entry name" value="FAD/NAD(P)-binding domain"/>
    <property type="match status" value="1"/>
</dbReference>
<evidence type="ECO:0000313" key="3">
    <source>
        <dbReference type="Proteomes" id="UP000516173"/>
    </source>
</evidence>
<dbReference type="Pfam" id="PF04820">
    <property type="entry name" value="Trp_halogenase"/>
    <property type="match status" value="2"/>
</dbReference>
<gene>
    <name evidence="2" type="ORF">NWFMUON74_45620</name>
</gene>
<dbReference type="PRINTS" id="PR00420">
    <property type="entry name" value="RNGMNOXGNASE"/>
</dbReference>
<dbReference type="KEGG" id="nwl:NWFMUON74_45620"/>
<dbReference type="PANTHER" id="PTHR43747">
    <property type="entry name" value="FAD-BINDING PROTEIN"/>
    <property type="match status" value="1"/>
</dbReference>
<dbReference type="Proteomes" id="UP000516173">
    <property type="component" value="Chromosome"/>
</dbReference>
<protein>
    <submittedName>
        <fullName evidence="2">Alkylhalidase</fullName>
    </submittedName>
</protein>
<dbReference type="SUPFAM" id="SSF51905">
    <property type="entry name" value="FAD/NAD(P)-binding domain"/>
    <property type="match status" value="1"/>
</dbReference>
<dbReference type="InterPro" id="IPR050816">
    <property type="entry name" value="Flavin-dep_Halogenase_NPB"/>
</dbReference>
<keyword evidence="3" id="KW-1185">Reference proteome</keyword>
<sequence>MIMAETTTYDTIVIGGGPAGCAYALTMLRRGYRVLLLEKVRFPRFHIGESFLPYTVEILDQLGLLDAVMAKPYAFKPGVELTGIAGNARRIDFGEIGDGRRTWAIQVERAEFDKTLLDETAKAGVTVLEEAAVIDVDVAADGRVTGVTYTYDGETHHATAPYLADASGRAGVIAKKLGLRVHDSRLKMAAVFKHYGNLDESQNPGVEGDTQLGIHQDGWMWAIPLRADAISVGAVAPMSILQSDRPEAVFDEHLARVPRIQQRLRGATVLRELKGERNFEYHSERLCGPGYFLVGDAGSFTDPVFSGGVLLALATGRKAGELAADRLAGNVSDDDATTSYESFFKTAYGTYYRLICAVYDNRQPVMGQVILDMAADLDPKWHVRLVSGDFWTQESPLVNRLRAEPDWSLFAPFDLYPDCPIYPRTADSRTVVPA</sequence>
<proteinExistence type="inferred from homology"/>